<dbReference type="InterPro" id="IPR039425">
    <property type="entry name" value="RNA_pol_sigma-70-like"/>
</dbReference>
<dbReference type="EMBL" id="CP159289">
    <property type="protein sequence ID" value="XCH24955.1"/>
    <property type="molecule type" value="Genomic_DNA"/>
</dbReference>
<feature type="domain" description="RNA polymerase sigma factor 70 region 4 type 2" evidence="6">
    <location>
        <begin position="128"/>
        <end position="170"/>
    </location>
</feature>
<dbReference type="Gene3D" id="1.10.10.10">
    <property type="entry name" value="Winged helix-like DNA-binding domain superfamily/Winged helix DNA-binding domain"/>
    <property type="match status" value="1"/>
</dbReference>
<dbReference type="InterPro" id="IPR014284">
    <property type="entry name" value="RNA_pol_sigma-70_dom"/>
</dbReference>
<reference evidence="7" key="1">
    <citation type="submission" date="2024-06" db="EMBL/GenBank/DDBJ databases">
        <title>Sequencing and assembly of the genome of Dyadobacter sp. strain 676, a symbiont of Cyamopsis tetragonoloba.</title>
        <authorList>
            <person name="Guro P."/>
            <person name="Sazanova A."/>
            <person name="Kuznetsova I."/>
            <person name="Belimov A."/>
            <person name="Safronova V."/>
        </authorList>
    </citation>
    <scope>NUCLEOTIDE SEQUENCE</scope>
    <source>
        <strain evidence="7">676</strain>
    </source>
</reference>
<feature type="domain" description="RNA polymerase sigma-70 region 2" evidence="5">
    <location>
        <begin position="27"/>
        <end position="91"/>
    </location>
</feature>
<accession>A0AAU8FKA4</accession>
<evidence type="ECO:0000256" key="1">
    <source>
        <dbReference type="ARBA" id="ARBA00010641"/>
    </source>
</evidence>
<evidence type="ECO:0000259" key="5">
    <source>
        <dbReference type="Pfam" id="PF04542"/>
    </source>
</evidence>
<keyword evidence="3" id="KW-0731">Sigma factor</keyword>
<dbReference type="GO" id="GO:0006352">
    <property type="term" value="P:DNA-templated transcription initiation"/>
    <property type="evidence" value="ECO:0007669"/>
    <property type="project" value="InterPro"/>
</dbReference>
<keyword evidence="2" id="KW-0805">Transcription regulation</keyword>
<dbReference type="Pfam" id="PF04542">
    <property type="entry name" value="Sigma70_r2"/>
    <property type="match status" value="1"/>
</dbReference>
<dbReference type="Gene3D" id="1.10.1740.10">
    <property type="match status" value="1"/>
</dbReference>
<dbReference type="InterPro" id="IPR013325">
    <property type="entry name" value="RNA_pol_sigma_r2"/>
</dbReference>
<dbReference type="GO" id="GO:0003677">
    <property type="term" value="F:DNA binding"/>
    <property type="evidence" value="ECO:0007669"/>
    <property type="project" value="InterPro"/>
</dbReference>
<dbReference type="CDD" id="cd06171">
    <property type="entry name" value="Sigma70_r4"/>
    <property type="match status" value="1"/>
</dbReference>
<name>A0AAU8FKA4_9BACT</name>
<organism evidence="7">
    <name type="scientific">Dyadobacter sp. 676</name>
    <dbReference type="NCBI Taxonomy" id="3088362"/>
    <lineage>
        <taxon>Bacteria</taxon>
        <taxon>Pseudomonadati</taxon>
        <taxon>Bacteroidota</taxon>
        <taxon>Cytophagia</taxon>
        <taxon>Cytophagales</taxon>
        <taxon>Spirosomataceae</taxon>
        <taxon>Dyadobacter</taxon>
    </lineage>
</organism>
<dbReference type="PANTHER" id="PTHR43133">
    <property type="entry name" value="RNA POLYMERASE ECF-TYPE SIGMA FACTO"/>
    <property type="match status" value="1"/>
</dbReference>
<sequence>MHDNDQFCDQELFGLIKTGDQRAFTALYRRHWQSMFNAAYKRLQCKALSQDMVQNIFIDLWERRGLVEVSNVQAYLHTAIRFQVFKQTAREGRNAHLLAAFEANLAAIGSADEVVLEEEVHRLLALWIEALPEKRREIFLLHCFEGRSTAEIADQLDISRKTVQNQLNNATTELRSKFDKILCIDLIVFSIFFQ</sequence>
<dbReference type="GO" id="GO:0016987">
    <property type="term" value="F:sigma factor activity"/>
    <property type="evidence" value="ECO:0007669"/>
    <property type="project" value="UniProtKB-KW"/>
</dbReference>
<evidence type="ECO:0000256" key="4">
    <source>
        <dbReference type="ARBA" id="ARBA00023163"/>
    </source>
</evidence>
<dbReference type="InterPro" id="IPR013324">
    <property type="entry name" value="RNA_pol_sigma_r3/r4-like"/>
</dbReference>
<dbReference type="RefSeq" id="WP_353720262.1">
    <property type="nucleotide sequence ID" value="NZ_CP159289.1"/>
</dbReference>
<evidence type="ECO:0000256" key="2">
    <source>
        <dbReference type="ARBA" id="ARBA00023015"/>
    </source>
</evidence>
<protein>
    <submittedName>
        <fullName evidence="7">Sigma-70 family RNA polymerase sigma factor</fullName>
    </submittedName>
</protein>
<proteinExistence type="inferred from homology"/>
<evidence type="ECO:0000256" key="3">
    <source>
        <dbReference type="ARBA" id="ARBA00023082"/>
    </source>
</evidence>
<dbReference type="AlphaFoldDB" id="A0AAU8FKA4"/>
<evidence type="ECO:0000259" key="6">
    <source>
        <dbReference type="Pfam" id="PF08281"/>
    </source>
</evidence>
<dbReference type="SUPFAM" id="SSF88659">
    <property type="entry name" value="Sigma3 and sigma4 domains of RNA polymerase sigma factors"/>
    <property type="match status" value="1"/>
</dbReference>
<dbReference type="InterPro" id="IPR007627">
    <property type="entry name" value="RNA_pol_sigma70_r2"/>
</dbReference>
<dbReference type="Pfam" id="PF08281">
    <property type="entry name" value="Sigma70_r4_2"/>
    <property type="match status" value="1"/>
</dbReference>
<comment type="similarity">
    <text evidence="1">Belongs to the sigma-70 factor family. ECF subfamily.</text>
</comment>
<dbReference type="NCBIfam" id="TIGR02937">
    <property type="entry name" value="sigma70-ECF"/>
    <property type="match status" value="1"/>
</dbReference>
<dbReference type="PANTHER" id="PTHR43133:SF46">
    <property type="entry name" value="RNA POLYMERASE SIGMA-70 FACTOR ECF SUBFAMILY"/>
    <property type="match status" value="1"/>
</dbReference>
<dbReference type="InterPro" id="IPR036388">
    <property type="entry name" value="WH-like_DNA-bd_sf"/>
</dbReference>
<evidence type="ECO:0000313" key="7">
    <source>
        <dbReference type="EMBL" id="XCH24955.1"/>
    </source>
</evidence>
<keyword evidence="4" id="KW-0804">Transcription</keyword>
<dbReference type="SUPFAM" id="SSF88946">
    <property type="entry name" value="Sigma2 domain of RNA polymerase sigma factors"/>
    <property type="match status" value="1"/>
</dbReference>
<dbReference type="InterPro" id="IPR013249">
    <property type="entry name" value="RNA_pol_sigma70_r4_t2"/>
</dbReference>
<gene>
    <name evidence="7" type="ORF">ABV298_00550</name>
</gene>